<evidence type="ECO:0000256" key="1">
    <source>
        <dbReference type="SAM" id="Phobius"/>
    </source>
</evidence>
<comment type="caution">
    <text evidence="2">The sequence shown here is derived from an EMBL/GenBank/DDBJ whole genome shotgun (WGS) entry which is preliminary data.</text>
</comment>
<evidence type="ECO:0000313" key="3">
    <source>
        <dbReference type="Proteomes" id="UP000238296"/>
    </source>
</evidence>
<name>A0A2S8BGU0_9MYCO</name>
<dbReference type="Proteomes" id="UP000238296">
    <property type="component" value="Unassembled WGS sequence"/>
</dbReference>
<protein>
    <submittedName>
        <fullName evidence="2">Uncharacterized protein</fullName>
    </submittedName>
</protein>
<dbReference type="PROSITE" id="PS51257">
    <property type="entry name" value="PROKAR_LIPOPROTEIN"/>
    <property type="match status" value="1"/>
</dbReference>
<sequence>MRGRKNSFCAVVPYAIMACATILIPIGDNAGAPAVAHSQSKM</sequence>
<dbReference type="AlphaFoldDB" id="A0A2S8BGU0"/>
<feature type="transmembrane region" description="Helical" evidence="1">
    <location>
        <begin position="7"/>
        <end position="26"/>
    </location>
</feature>
<reference evidence="2 3" key="1">
    <citation type="journal article" date="2017" name="Int. J. Syst. Evol. Microbiol.">
        <title>Mycobacterium talmoniae sp. nov., a slowly growing mycobacterium isolated from human respiratory samples.</title>
        <authorList>
            <person name="Davidson R.M."/>
            <person name="DeGroote M.A."/>
            <person name="Marola J.L."/>
            <person name="Buss S."/>
            <person name="Jones V."/>
            <person name="McNeil M.R."/>
            <person name="Freifeld A.G."/>
            <person name="Elaine Epperson L."/>
            <person name="Hasan N.A."/>
            <person name="Jackson M."/>
            <person name="Iwen P.C."/>
            <person name="Salfinger M."/>
            <person name="Strong M."/>
        </authorList>
    </citation>
    <scope>NUCLEOTIDE SEQUENCE [LARGE SCALE GENOMIC DNA]</scope>
    <source>
        <strain evidence="2 3">ATCC BAA-2683</strain>
    </source>
</reference>
<accession>A0A2S8BGU0</accession>
<keyword evidence="1" id="KW-1133">Transmembrane helix</keyword>
<gene>
    <name evidence="2" type="ORF">C1Y40_03997</name>
</gene>
<proteinExistence type="predicted"/>
<dbReference type="EMBL" id="PPEA01000582">
    <property type="protein sequence ID" value="PQM45838.1"/>
    <property type="molecule type" value="Genomic_DNA"/>
</dbReference>
<keyword evidence="1" id="KW-0472">Membrane</keyword>
<evidence type="ECO:0000313" key="2">
    <source>
        <dbReference type="EMBL" id="PQM45838.1"/>
    </source>
</evidence>
<organism evidence="2 3">
    <name type="scientific">Mycobacterium talmoniae</name>
    <dbReference type="NCBI Taxonomy" id="1858794"/>
    <lineage>
        <taxon>Bacteria</taxon>
        <taxon>Bacillati</taxon>
        <taxon>Actinomycetota</taxon>
        <taxon>Actinomycetes</taxon>
        <taxon>Mycobacteriales</taxon>
        <taxon>Mycobacteriaceae</taxon>
        <taxon>Mycobacterium</taxon>
    </lineage>
</organism>
<keyword evidence="1" id="KW-0812">Transmembrane</keyword>